<organism evidence="1 2">
    <name type="scientific">Babesia bigemina</name>
    <dbReference type="NCBI Taxonomy" id="5866"/>
    <lineage>
        <taxon>Eukaryota</taxon>
        <taxon>Sar</taxon>
        <taxon>Alveolata</taxon>
        <taxon>Apicomplexa</taxon>
        <taxon>Aconoidasida</taxon>
        <taxon>Piroplasmida</taxon>
        <taxon>Babesiidae</taxon>
        <taxon>Babesia</taxon>
    </lineage>
</organism>
<dbReference type="RefSeq" id="XP_012766735.1">
    <property type="nucleotide sequence ID" value="XM_012911281.1"/>
</dbReference>
<evidence type="ECO:0000313" key="1">
    <source>
        <dbReference type="EMBL" id="CDR94549.1"/>
    </source>
</evidence>
<keyword evidence="2" id="KW-1185">Reference proteome</keyword>
<dbReference type="AlphaFoldDB" id="A0A061D6I5"/>
<dbReference type="GeneID" id="24563090"/>
<reference evidence="2" key="1">
    <citation type="journal article" date="2014" name="Nucleic Acids Res.">
        <title>The evolutionary dynamics of variant antigen genes in Babesia reveal a history of genomic innovation underlying host-parasite interaction.</title>
        <authorList>
            <person name="Jackson A.P."/>
            <person name="Otto T.D."/>
            <person name="Darby A."/>
            <person name="Ramaprasad A."/>
            <person name="Xia D."/>
            <person name="Echaide I.E."/>
            <person name="Farber M."/>
            <person name="Gahlot S."/>
            <person name="Gamble J."/>
            <person name="Gupta D."/>
            <person name="Gupta Y."/>
            <person name="Jackson L."/>
            <person name="Malandrin L."/>
            <person name="Malas T.B."/>
            <person name="Moussa E."/>
            <person name="Nair M."/>
            <person name="Reid A.J."/>
            <person name="Sanders M."/>
            <person name="Sharma J."/>
            <person name="Tracey A."/>
            <person name="Quail M.A."/>
            <person name="Weir W."/>
            <person name="Wastling J.M."/>
            <person name="Hall N."/>
            <person name="Willadsen P."/>
            <person name="Lingelbach K."/>
            <person name="Shiels B."/>
            <person name="Tait A."/>
            <person name="Berriman M."/>
            <person name="Allred D.R."/>
            <person name="Pain A."/>
        </authorList>
    </citation>
    <scope>NUCLEOTIDE SEQUENCE [LARGE SCALE GENOMIC DNA]</scope>
    <source>
        <strain evidence="2">Bond</strain>
    </source>
</reference>
<protein>
    <submittedName>
        <fullName evidence="1">Uncharacterized protein</fullName>
    </submittedName>
</protein>
<gene>
    <name evidence="1" type="ORF">BBBOND_0108470</name>
</gene>
<dbReference type="EMBL" id="LK391707">
    <property type="protein sequence ID" value="CDR94549.1"/>
    <property type="molecule type" value="Genomic_DNA"/>
</dbReference>
<accession>A0A061D6I5</accession>
<dbReference type="VEuPathDB" id="PiroplasmaDB:BBBOND_0108470"/>
<proteinExistence type="predicted"/>
<evidence type="ECO:0000313" key="2">
    <source>
        <dbReference type="Proteomes" id="UP000033188"/>
    </source>
</evidence>
<dbReference type="Proteomes" id="UP000033188">
    <property type="component" value="Chromosome 1"/>
</dbReference>
<dbReference type="KEGG" id="bbig:BBBOND_0108470"/>
<sequence>MQLMFKVLAENLFVWFQKQYPNRTPIWAIPINANISAERILFKNVSTNANVRADALIMQGATDHP</sequence>
<name>A0A061D6I5_BABBI</name>